<protein>
    <recommendedName>
        <fullName evidence="5">FAD/NAD(P)-binding domain-containing protein</fullName>
    </recommendedName>
</protein>
<dbReference type="Pfam" id="PF07992">
    <property type="entry name" value="Pyr_redox_2"/>
    <property type="match status" value="1"/>
</dbReference>
<evidence type="ECO:0000313" key="7">
    <source>
        <dbReference type="Proteomes" id="UP001385951"/>
    </source>
</evidence>
<sequence>MPGTVSSTPNVYLTKVNGELTLQQGFNPNRFSNAHKRIIVIGGGVTGMTNAWALLDAGYEVTIISDKWASLEDRITSQIAGALWEYPPAVCGKTYRCYLLAKVKTLVHDLLPRV</sequence>
<dbReference type="PANTHER" id="PTHR11530:SF25">
    <property type="entry name" value="FAD DEPENDENT OXIDOREDUCTASE DOMAIN-CONTAINING PROTEIN"/>
    <property type="match status" value="1"/>
</dbReference>
<feature type="domain" description="FAD/NAD(P)-binding" evidence="5">
    <location>
        <begin position="27"/>
        <end position="71"/>
    </location>
</feature>
<dbReference type="SUPFAM" id="SSF51735">
    <property type="entry name" value="NAD(P)-binding Rossmann-fold domains"/>
    <property type="match status" value="1"/>
</dbReference>
<proteinExistence type="predicted"/>
<accession>A0AAW0GPH3</accession>
<dbReference type="InterPro" id="IPR036291">
    <property type="entry name" value="NAD(P)-bd_dom_sf"/>
</dbReference>
<comment type="cofactor">
    <cofactor evidence="1">
        <name>FAD</name>
        <dbReference type="ChEBI" id="CHEBI:57692"/>
    </cofactor>
</comment>
<dbReference type="GO" id="GO:0071949">
    <property type="term" value="F:FAD binding"/>
    <property type="evidence" value="ECO:0007669"/>
    <property type="project" value="InterPro"/>
</dbReference>
<comment type="caution">
    <text evidence="6">The sequence shown here is derived from an EMBL/GenBank/DDBJ whole genome shotgun (WGS) entry which is preliminary data.</text>
</comment>
<dbReference type="Proteomes" id="UP001385951">
    <property type="component" value="Unassembled WGS sequence"/>
</dbReference>
<evidence type="ECO:0000313" key="6">
    <source>
        <dbReference type="EMBL" id="KAK7691479.1"/>
    </source>
</evidence>
<dbReference type="EMBL" id="JASBNA010000005">
    <property type="protein sequence ID" value="KAK7691479.1"/>
    <property type="molecule type" value="Genomic_DNA"/>
</dbReference>
<keyword evidence="3" id="KW-0274">FAD</keyword>
<evidence type="ECO:0000256" key="3">
    <source>
        <dbReference type="ARBA" id="ARBA00022827"/>
    </source>
</evidence>
<dbReference type="Gene3D" id="3.40.50.720">
    <property type="entry name" value="NAD(P)-binding Rossmann-like Domain"/>
    <property type="match status" value="1"/>
</dbReference>
<keyword evidence="7" id="KW-1185">Reference proteome</keyword>
<evidence type="ECO:0000259" key="5">
    <source>
        <dbReference type="Pfam" id="PF07992"/>
    </source>
</evidence>
<evidence type="ECO:0000256" key="4">
    <source>
        <dbReference type="ARBA" id="ARBA00023002"/>
    </source>
</evidence>
<dbReference type="AlphaFoldDB" id="A0AAW0GPH3"/>
<name>A0AAW0GPH3_9APHY</name>
<dbReference type="GO" id="GO:0003884">
    <property type="term" value="F:D-amino-acid oxidase activity"/>
    <property type="evidence" value="ECO:0007669"/>
    <property type="project" value="InterPro"/>
</dbReference>
<dbReference type="InterPro" id="IPR023209">
    <property type="entry name" value="DAO"/>
</dbReference>
<dbReference type="GO" id="GO:0005737">
    <property type="term" value="C:cytoplasm"/>
    <property type="evidence" value="ECO:0007669"/>
    <property type="project" value="TreeGrafter"/>
</dbReference>
<keyword evidence="2" id="KW-0285">Flavoprotein</keyword>
<keyword evidence="4" id="KW-0560">Oxidoreductase</keyword>
<dbReference type="PANTHER" id="PTHR11530">
    <property type="entry name" value="D-AMINO ACID OXIDASE"/>
    <property type="match status" value="1"/>
</dbReference>
<organism evidence="6 7">
    <name type="scientific">Cerrena zonata</name>
    <dbReference type="NCBI Taxonomy" id="2478898"/>
    <lineage>
        <taxon>Eukaryota</taxon>
        <taxon>Fungi</taxon>
        <taxon>Dikarya</taxon>
        <taxon>Basidiomycota</taxon>
        <taxon>Agaricomycotina</taxon>
        <taxon>Agaricomycetes</taxon>
        <taxon>Polyporales</taxon>
        <taxon>Cerrenaceae</taxon>
        <taxon>Cerrena</taxon>
    </lineage>
</organism>
<evidence type="ECO:0000256" key="2">
    <source>
        <dbReference type="ARBA" id="ARBA00022630"/>
    </source>
</evidence>
<evidence type="ECO:0000256" key="1">
    <source>
        <dbReference type="ARBA" id="ARBA00001974"/>
    </source>
</evidence>
<gene>
    <name evidence="6" type="ORF">QCA50_004878</name>
</gene>
<dbReference type="InterPro" id="IPR023753">
    <property type="entry name" value="FAD/NAD-binding_dom"/>
</dbReference>
<reference evidence="6 7" key="1">
    <citation type="submission" date="2022-09" db="EMBL/GenBank/DDBJ databases">
        <authorList>
            <person name="Palmer J.M."/>
        </authorList>
    </citation>
    <scope>NUCLEOTIDE SEQUENCE [LARGE SCALE GENOMIC DNA]</scope>
    <source>
        <strain evidence="6 7">DSM 7382</strain>
    </source>
</reference>
<dbReference type="GO" id="GO:0019478">
    <property type="term" value="P:D-amino acid catabolic process"/>
    <property type="evidence" value="ECO:0007669"/>
    <property type="project" value="TreeGrafter"/>
</dbReference>